<keyword evidence="1" id="KW-0496">Mitochondrion</keyword>
<name>A0A101LV03_PICGL</name>
<proteinExistence type="predicted"/>
<organism evidence="1">
    <name type="scientific">Picea glauca</name>
    <name type="common">White spruce</name>
    <name type="synonym">Pinus glauca</name>
    <dbReference type="NCBI Taxonomy" id="3330"/>
    <lineage>
        <taxon>Eukaryota</taxon>
        <taxon>Viridiplantae</taxon>
        <taxon>Streptophyta</taxon>
        <taxon>Embryophyta</taxon>
        <taxon>Tracheophyta</taxon>
        <taxon>Spermatophyta</taxon>
        <taxon>Pinopsida</taxon>
        <taxon>Pinidae</taxon>
        <taxon>Conifers I</taxon>
        <taxon>Pinales</taxon>
        <taxon>Pinaceae</taxon>
        <taxon>Picea</taxon>
    </lineage>
</organism>
<protein>
    <submittedName>
        <fullName evidence="1">Uncharacterized protein</fullName>
    </submittedName>
</protein>
<gene>
    <name evidence="1" type="ORF">ABT39_MTgene2379</name>
</gene>
<reference evidence="1" key="1">
    <citation type="journal article" date="2015" name="Genome Biol. Evol.">
        <title>Organellar Genomes of White Spruce (Picea glauca): Assembly and Annotation.</title>
        <authorList>
            <person name="Jackman S.D."/>
            <person name="Warren R.L."/>
            <person name="Gibb E.A."/>
            <person name="Vandervalk B.P."/>
            <person name="Mohamadi H."/>
            <person name="Chu J."/>
            <person name="Raymond A."/>
            <person name="Pleasance S."/>
            <person name="Coope R."/>
            <person name="Wildung M.R."/>
            <person name="Ritland C.E."/>
            <person name="Bousquet J."/>
            <person name="Jones S.J."/>
            <person name="Bohlmann J."/>
            <person name="Birol I."/>
        </authorList>
    </citation>
    <scope>NUCLEOTIDE SEQUENCE [LARGE SCALE GENOMIC DNA]</scope>
    <source>
        <tissue evidence="1">Flushing bud</tissue>
    </source>
</reference>
<evidence type="ECO:0000313" key="1">
    <source>
        <dbReference type="EMBL" id="KUM45811.1"/>
    </source>
</evidence>
<geneLocation type="mitochondrion" evidence="1"/>
<dbReference type="EMBL" id="LKAM01000016">
    <property type="protein sequence ID" value="KUM45811.1"/>
    <property type="molecule type" value="Genomic_DNA"/>
</dbReference>
<dbReference type="AlphaFoldDB" id="A0A101LV03"/>
<sequence>MIGRVFHPRMIGKAGFSPTPLIGIPPLIGQLAFHARSWPSFPKRK</sequence>
<accession>A0A101LV03</accession>
<comment type="caution">
    <text evidence="1">The sequence shown here is derived from an EMBL/GenBank/DDBJ whole genome shotgun (WGS) entry which is preliminary data.</text>
</comment>